<gene>
    <name evidence="1" type="ORF">NCTC10638_03483</name>
</gene>
<organism evidence="1 2">
    <name type="scientific">Mannheimia haemolytica</name>
    <name type="common">Pasteurella haemolytica</name>
    <dbReference type="NCBI Taxonomy" id="75985"/>
    <lineage>
        <taxon>Bacteria</taxon>
        <taxon>Pseudomonadati</taxon>
        <taxon>Pseudomonadota</taxon>
        <taxon>Gammaproteobacteria</taxon>
        <taxon>Pasteurellales</taxon>
        <taxon>Pasteurellaceae</taxon>
        <taxon>Mannheimia</taxon>
    </lineage>
</organism>
<keyword evidence="1" id="KW-0547">Nucleotide-binding</keyword>
<protein>
    <submittedName>
        <fullName evidence="1">Uncharacterized ABC transporter ATP-binding protein HI_0658</fullName>
    </submittedName>
</protein>
<dbReference type="AlphaFoldDB" id="A0A378N939"/>
<dbReference type="Proteomes" id="UP000254802">
    <property type="component" value="Unassembled WGS sequence"/>
</dbReference>
<evidence type="ECO:0000313" key="2">
    <source>
        <dbReference type="Proteomes" id="UP000254802"/>
    </source>
</evidence>
<accession>A0A378N939</accession>
<dbReference type="EMBL" id="UGPN01000002">
    <property type="protein sequence ID" value="STY64306.1"/>
    <property type="molecule type" value="Genomic_DNA"/>
</dbReference>
<reference evidence="1 2" key="1">
    <citation type="submission" date="2018-06" db="EMBL/GenBank/DDBJ databases">
        <authorList>
            <consortium name="Pathogen Informatics"/>
            <person name="Doyle S."/>
        </authorList>
    </citation>
    <scope>NUCLEOTIDE SEQUENCE [LARGE SCALE GENOMIC DNA]</scope>
    <source>
        <strain evidence="1 2">NCTC10638</strain>
    </source>
</reference>
<dbReference type="GO" id="GO:0005524">
    <property type="term" value="F:ATP binding"/>
    <property type="evidence" value="ECO:0007669"/>
    <property type="project" value="UniProtKB-KW"/>
</dbReference>
<keyword evidence="1" id="KW-0067">ATP-binding</keyword>
<proteinExistence type="predicted"/>
<sequence length="79" mass="8667">MAELDIANEKNDGNRIAIIHTQLDTIDAWTIQSRAATLLNGLGFSTEQLQTAGEILLRWLAYAVKFGTSSDLSFRSVIA</sequence>
<name>A0A378N939_MANHA</name>
<evidence type="ECO:0000313" key="1">
    <source>
        <dbReference type="EMBL" id="STY64306.1"/>
    </source>
</evidence>